<comment type="caution">
    <text evidence="4">The sequence shown here is derived from an EMBL/GenBank/DDBJ whole genome shotgun (WGS) entry which is preliminary data.</text>
</comment>
<dbReference type="GO" id="GO:0006281">
    <property type="term" value="P:DNA repair"/>
    <property type="evidence" value="ECO:0007669"/>
    <property type="project" value="UniProtKB-KW"/>
</dbReference>
<dbReference type="GO" id="GO:0005524">
    <property type="term" value="F:ATP binding"/>
    <property type="evidence" value="ECO:0007669"/>
    <property type="project" value="UniProtKB-KW"/>
</dbReference>
<comment type="cofactor">
    <cofactor evidence="1">
        <name>Mg(2+)</name>
        <dbReference type="ChEBI" id="CHEBI:18420"/>
    </cofactor>
</comment>
<dbReference type="Pfam" id="PF05970">
    <property type="entry name" value="PIF1"/>
    <property type="match status" value="1"/>
</dbReference>
<feature type="non-terminal residue" evidence="4">
    <location>
        <position position="1"/>
    </location>
</feature>
<keyword evidence="1" id="KW-0234">DNA repair</keyword>
<keyword evidence="1" id="KW-0227">DNA damage</keyword>
<comment type="similarity">
    <text evidence="1">Belongs to the helicase family.</text>
</comment>
<dbReference type="AlphaFoldDB" id="A0A3L6ERA9"/>
<evidence type="ECO:0000259" key="2">
    <source>
        <dbReference type="Pfam" id="PF05970"/>
    </source>
</evidence>
<dbReference type="InterPro" id="IPR010285">
    <property type="entry name" value="DNA_helicase_pif1-like_DEAD"/>
</dbReference>
<evidence type="ECO:0000256" key="1">
    <source>
        <dbReference type="RuleBase" id="RU363044"/>
    </source>
</evidence>
<organism evidence="4">
    <name type="scientific">Zea mays</name>
    <name type="common">Maize</name>
    <dbReference type="NCBI Taxonomy" id="4577"/>
    <lineage>
        <taxon>Eukaryota</taxon>
        <taxon>Viridiplantae</taxon>
        <taxon>Streptophyta</taxon>
        <taxon>Embryophyta</taxon>
        <taxon>Tracheophyta</taxon>
        <taxon>Spermatophyta</taxon>
        <taxon>Magnoliopsida</taxon>
        <taxon>Liliopsida</taxon>
        <taxon>Poales</taxon>
        <taxon>Poaceae</taxon>
        <taxon>PACMAD clade</taxon>
        <taxon>Panicoideae</taxon>
        <taxon>Andropogonodae</taxon>
        <taxon>Andropogoneae</taxon>
        <taxon>Tripsacinae</taxon>
        <taxon>Zea</taxon>
    </lineage>
</organism>
<reference evidence="4" key="1">
    <citation type="journal article" date="2018" name="Nat. Genet.">
        <title>Extensive intraspecific gene order and gene structural variations between Mo17 and other maize genomes.</title>
        <authorList>
            <person name="Sun S."/>
            <person name="Zhou Y."/>
            <person name="Chen J."/>
            <person name="Shi J."/>
            <person name="Zhao H."/>
            <person name="Zhao H."/>
            <person name="Song W."/>
            <person name="Zhang M."/>
            <person name="Cui Y."/>
            <person name="Dong X."/>
            <person name="Liu H."/>
            <person name="Ma X."/>
            <person name="Jiao Y."/>
            <person name="Wang B."/>
            <person name="Wei X."/>
            <person name="Stein J.C."/>
            <person name="Glaubitz J.C."/>
            <person name="Lu F."/>
            <person name="Yu G."/>
            <person name="Liang C."/>
            <person name="Fengler K."/>
            <person name="Li B."/>
            <person name="Rafalski A."/>
            <person name="Schnable P.S."/>
            <person name="Ware D.H."/>
            <person name="Buckler E.S."/>
            <person name="Lai J."/>
        </authorList>
    </citation>
    <scope>NUCLEOTIDE SEQUENCE [LARGE SCALE GENOMIC DNA]</scope>
    <source>
        <tissue evidence="4">Seedling</tissue>
    </source>
</reference>
<dbReference type="GO" id="GO:0006310">
    <property type="term" value="P:DNA recombination"/>
    <property type="evidence" value="ECO:0007669"/>
    <property type="project" value="UniProtKB-KW"/>
</dbReference>
<proteinExistence type="inferred from homology"/>
<dbReference type="GO" id="GO:0043139">
    <property type="term" value="F:5'-3' DNA helicase activity"/>
    <property type="evidence" value="ECO:0007669"/>
    <property type="project" value="UniProtKB-EC"/>
</dbReference>
<protein>
    <recommendedName>
        <fullName evidence="1">ATP-dependent DNA helicase</fullName>
        <ecNumber evidence="1">5.6.2.3</ecNumber>
    </recommendedName>
</protein>
<dbReference type="GO" id="GO:0016887">
    <property type="term" value="F:ATP hydrolysis activity"/>
    <property type="evidence" value="ECO:0007669"/>
    <property type="project" value="RHEA"/>
</dbReference>
<dbReference type="GO" id="GO:0000723">
    <property type="term" value="P:telomere maintenance"/>
    <property type="evidence" value="ECO:0007669"/>
    <property type="project" value="InterPro"/>
</dbReference>
<dbReference type="Proteomes" id="UP000251960">
    <property type="component" value="Chromosome 5"/>
</dbReference>
<dbReference type="Gene3D" id="3.40.50.300">
    <property type="entry name" value="P-loop containing nucleotide triphosphate hydrolases"/>
    <property type="match status" value="2"/>
</dbReference>
<evidence type="ECO:0000259" key="3">
    <source>
        <dbReference type="Pfam" id="PF21530"/>
    </source>
</evidence>
<keyword evidence="1" id="KW-0067">ATP-binding</keyword>
<evidence type="ECO:0000313" key="4">
    <source>
        <dbReference type="EMBL" id="PWZ23604.1"/>
    </source>
</evidence>
<comment type="catalytic activity">
    <reaction evidence="1">
        <text>ATP + H2O = ADP + phosphate + H(+)</text>
        <dbReference type="Rhea" id="RHEA:13065"/>
        <dbReference type="ChEBI" id="CHEBI:15377"/>
        <dbReference type="ChEBI" id="CHEBI:15378"/>
        <dbReference type="ChEBI" id="CHEBI:30616"/>
        <dbReference type="ChEBI" id="CHEBI:43474"/>
        <dbReference type="ChEBI" id="CHEBI:456216"/>
        <dbReference type="EC" id="5.6.2.3"/>
    </reaction>
</comment>
<accession>A0A3L6ERA9</accession>
<feature type="domain" description="DNA helicase Pif1-like 2B" evidence="3">
    <location>
        <begin position="815"/>
        <end position="860"/>
    </location>
</feature>
<keyword evidence="1" id="KW-0547">Nucleotide-binding</keyword>
<keyword evidence="1 4" id="KW-0347">Helicase</keyword>
<name>A0A3L6ERA9_MAIZE</name>
<dbReference type="PANTHER" id="PTHR10492">
    <property type="match status" value="1"/>
</dbReference>
<dbReference type="PANTHER" id="PTHR10492:SF90">
    <property type="entry name" value="ATP-DEPENDENT DNA HELICASE"/>
    <property type="match status" value="1"/>
</dbReference>
<dbReference type="InterPro" id="IPR027417">
    <property type="entry name" value="P-loop_NTPase"/>
</dbReference>
<dbReference type="SUPFAM" id="SSF52540">
    <property type="entry name" value="P-loop containing nucleoside triphosphate hydrolases"/>
    <property type="match status" value="2"/>
</dbReference>
<dbReference type="Pfam" id="PF21530">
    <property type="entry name" value="Pif1_2B_dom"/>
    <property type="match status" value="1"/>
</dbReference>
<dbReference type="EC" id="5.6.2.3" evidence="1"/>
<dbReference type="CDD" id="cd18809">
    <property type="entry name" value="SF1_C_RecD"/>
    <property type="match status" value="1"/>
</dbReference>
<gene>
    <name evidence="4" type="primary">pif1_61</name>
    <name evidence="4" type="ORF">Zm00014a_008434</name>
</gene>
<keyword evidence="1" id="KW-0378">Hydrolase</keyword>
<feature type="domain" description="DNA helicase Pif1-like DEAD-box helicase" evidence="2">
    <location>
        <begin position="491"/>
        <end position="714"/>
    </location>
</feature>
<keyword evidence="1" id="KW-0233">DNA recombination</keyword>
<dbReference type="FunFam" id="3.40.50.300:FF:002884">
    <property type="entry name" value="ATP-dependent DNA helicase"/>
    <property type="match status" value="1"/>
</dbReference>
<dbReference type="InterPro" id="IPR049163">
    <property type="entry name" value="Pif1-like_2B_dom"/>
</dbReference>
<dbReference type="EMBL" id="NCVQ01000006">
    <property type="protein sequence ID" value="PWZ23604.1"/>
    <property type="molecule type" value="Genomic_DNA"/>
</dbReference>
<sequence>TLTYSLSYAVIYTVEFQKRGLPHIHCLLWLLGGRSETEACAIDAFICAEIPDVVIDPLGYALVDEFMIHGPCGDYNRRCPYMKNDRCSKKFPKTYQDETVIDAFGYTLYRRRNNCRFVVKGGIKLDNRSVVPYNMQLLKKYNAHINVEWCNKTHMIKYLFKYVTKGSDRAKIYFELTANTTNASPGPQIAPPNEIREYIDARYLSTCEALWRIFEFDIHFRIPSVERLAVHLPGKNIVQYEPGTDLQALLLSRAAKKTMLTEWFQINLKYSDARHLTFCDFPKEWSWDVSTRCWRRRRLTSAKIGRMYYVHPTAGELYYLRMLLMFVSGATSFVDVRTFQDTVYETFREACEARGLLEGDNEWNLLFDEAIVSASSFQLRQLFVTVVVHCTVCNVRALFDKYWIYFTDDIHRGLREALGNPRYTAPHEQLLTLLSRKLADTFANSGANIADYDLPILSACGDEVFGNRLINDELRSEPLLLRAHAAVAVSQLNADQRFIFERLTESAMSCSPGIFFVCGHGGTGKTFLWNAILTHLRSRQKIVLVVASSGVASLLLPKGRTAHSRFKIPFDLDERGVCGVKRGTMLSELIQRTSLVIWDEAPMTHRHCFEALDRTMRDILSEHRAENANIPFGGKPIVLGGDFRQILPVVRKGSWSAIVNASITSSPLWQHATVLKLRTNMRLSSPSLHGKERADLEQFSKWVLDIGDGALPAMTRGDESEPTWVTIPEDLLIRTDGDAAATLISEVYPDLLERYMDPTYLATRAIVCPNNLTADKINNYIVSMLPGNGVQCLSCDTISKVSERIPDFDMLYPTEFLNSINAANFPCHKLVLKTGVTVMLLRNLNQTAGLCNGTRMLVTEIGHRILKCVVLTPSGVGEEVFIPRIALNTTDVKWPFTLQRRQFPVRLCYAMTINKSQGQTLSTVGLYLDKPVFTHGQLYVAVSRVTSRNGLRILIENPDGSCGSQTRNVVYREVLRAVDADPLQTS</sequence>